<comment type="caution">
    <text evidence="5">The sequence shown here is derived from an EMBL/GenBank/DDBJ whole genome shotgun (WGS) entry which is preliminary data.</text>
</comment>
<proteinExistence type="predicted"/>
<dbReference type="PROSITE" id="PS00678">
    <property type="entry name" value="WD_REPEATS_1"/>
    <property type="match status" value="1"/>
</dbReference>
<keyword evidence="6" id="KW-1185">Reference proteome</keyword>
<feature type="compositionally biased region" description="Pro residues" evidence="4">
    <location>
        <begin position="127"/>
        <end position="142"/>
    </location>
</feature>
<feature type="compositionally biased region" description="Polar residues" evidence="4">
    <location>
        <begin position="81"/>
        <end position="90"/>
    </location>
</feature>
<dbReference type="Proteomes" id="UP001470230">
    <property type="component" value="Unassembled WGS sequence"/>
</dbReference>
<feature type="region of interest" description="Disordered" evidence="4">
    <location>
        <begin position="77"/>
        <end position="108"/>
    </location>
</feature>
<protein>
    <submittedName>
        <fullName evidence="5">Uncharacterized protein</fullName>
    </submittedName>
</protein>
<feature type="region of interest" description="Disordered" evidence="4">
    <location>
        <begin position="198"/>
        <end position="228"/>
    </location>
</feature>
<dbReference type="SUPFAM" id="SSF50978">
    <property type="entry name" value="WD40 repeat-like"/>
    <property type="match status" value="1"/>
</dbReference>
<dbReference type="InterPro" id="IPR036322">
    <property type="entry name" value="WD40_repeat_dom_sf"/>
</dbReference>
<dbReference type="InterPro" id="IPR001680">
    <property type="entry name" value="WD40_rpt"/>
</dbReference>
<keyword evidence="2" id="KW-0677">Repeat</keyword>
<evidence type="ECO:0000313" key="6">
    <source>
        <dbReference type="Proteomes" id="UP001470230"/>
    </source>
</evidence>
<dbReference type="Gene3D" id="2.130.10.10">
    <property type="entry name" value="YVTN repeat-like/Quinoprotein amine dehydrogenase"/>
    <property type="match status" value="1"/>
</dbReference>
<feature type="compositionally biased region" description="Low complexity" evidence="4">
    <location>
        <begin position="92"/>
        <end position="103"/>
    </location>
</feature>
<organism evidence="5 6">
    <name type="scientific">Tritrichomonas musculus</name>
    <dbReference type="NCBI Taxonomy" id="1915356"/>
    <lineage>
        <taxon>Eukaryota</taxon>
        <taxon>Metamonada</taxon>
        <taxon>Parabasalia</taxon>
        <taxon>Tritrichomonadida</taxon>
        <taxon>Tritrichomonadidae</taxon>
        <taxon>Tritrichomonas</taxon>
    </lineage>
</organism>
<dbReference type="InterPro" id="IPR019775">
    <property type="entry name" value="WD40_repeat_CS"/>
</dbReference>
<gene>
    <name evidence="5" type="ORF">M9Y10_016308</name>
</gene>
<reference evidence="5 6" key="1">
    <citation type="submission" date="2024-04" db="EMBL/GenBank/DDBJ databases">
        <title>Tritrichomonas musculus Genome.</title>
        <authorList>
            <person name="Alves-Ferreira E."/>
            <person name="Grigg M."/>
            <person name="Lorenzi H."/>
            <person name="Galac M."/>
        </authorList>
    </citation>
    <scope>NUCLEOTIDE SEQUENCE [LARGE SCALE GENOMIC DNA]</scope>
    <source>
        <strain evidence="5 6">EAF2021</strain>
    </source>
</reference>
<dbReference type="PANTHER" id="PTHR22847:SF637">
    <property type="entry name" value="WD REPEAT DOMAIN 5B"/>
    <property type="match status" value="1"/>
</dbReference>
<dbReference type="PANTHER" id="PTHR22847">
    <property type="entry name" value="WD40 REPEAT PROTEIN"/>
    <property type="match status" value="1"/>
</dbReference>
<sequence length="725" mass="81103">MKSFLEEDKEVRYFPNDSEMPILIHYLQVYFSHPERSIQRSQVVQSVVSILSTKNKHWNHRTVRLWFNNNKRVFFRPSSPIPQSSNTKDSLQPRPEQQNPQNQVKQPLYIPSRPLSVVQLPSMPRSALPPSPVINKTPPIPAPAQQQQQMQQIPQMPKMGAMNMKLSIPMSNSMNSLNPQQQQQPQYQMHINQAYPRSPFLLQQPPPPPPPPNPIRQPPPSSPFLLAKPGSFALTMSSEMESITMAMLNNQQNIQQVQANVENNITEKISALHEKRWMQLATVQPCKTSIVDNNSIEIPNGTYNNTLPNASVNSIASSIDNQSNKNIDSSIPSLKNVANFDMIDCAVITTNTGEVAVISWDCETQCQRLYFRNNVRSLCETNAKNADENSTISPYIFSNAKAIAYSENSDIFWIHSGSFLRPISADDLSEGPSIKANLKYSERSVMTFWNEKLVLASGSSIMSWSSKNLDDILKGHEIESEVETKIEGDPEHDSEDHPLAESLANIDKSDNTTNNNNNDRDIYIENRDKKSEIIPCAWNLMIPSITSLTTVGENLVIASTEHHTAQVYAMNGALVAKCIGHTSGITCLHSFDANSFITGSSDQTSKYWDIRVPIPVFNLLRHRGIVTSVYGCGNINSNLIITGGTDGVVRGWDIRQLKHLFSFSVGQGSPMTIGLQPDGEILSVVTSERISESYYDLEKYGPKLSPSMKYLDVPSNVVLTYSMPK</sequence>
<evidence type="ECO:0000256" key="1">
    <source>
        <dbReference type="ARBA" id="ARBA00022574"/>
    </source>
</evidence>
<keyword evidence="1 3" id="KW-0853">WD repeat</keyword>
<dbReference type="InterPro" id="IPR015943">
    <property type="entry name" value="WD40/YVTN_repeat-like_dom_sf"/>
</dbReference>
<evidence type="ECO:0000256" key="2">
    <source>
        <dbReference type="ARBA" id="ARBA00022737"/>
    </source>
</evidence>
<dbReference type="Pfam" id="PF00400">
    <property type="entry name" value="WD40"/>
    <property type="match status" value="2"/>
</dbReference>
<evidence type="ECO:0000256" key="4">
    <source>
        <dbReference type="SAM" id="MobiDB-lite"/>
    </source>
</evidence>
<evidence type="ECO:0000313" key="5">
    <source>
        <dbReference type="EMBL" id="KAK8853765.1"/>
    </source>
</evidence>
<name>A0ABR2HVV7_9EUKA</name>
<dbReference type="PROSITE" id="PS50082">
    <property type="entry name" value="WD_REPEATS_2"/>
    <property type="match status" value="1"/>
</dbReference>
<feature type="repeat" description="WD" evidence="3">
    <location>
        <begin position="619"/>
        <end position="662"/>
    </location>
</feature>
<accession>A0ABR2HVV7</accession>
<dbReference type="EMBL" id="JAPFFF010000021">
    <property type="protein sequence ID" value="KAK8853765.1"/>
    <property type="molecule type" value="Genomic_DNA"/>
</dbReference>
<dbReference type="SMART" id="SM00320">
    <property type="entry name" value="WD40"/>
    <property type="match status" value="2"/>
</dbReference>
<feature type="compositionally biased region" description="Pro residues" evidence="4">
    <location>
        <begin position="204"/>
        <end position="222"/>
    </location>
</feature>
<evidence type="ECO:0000256" key="3">
    <source>
        <dbReference type="PROSITE-ProRule" id="PRU00221"/>
    </source>
</evidence>
<feature type="region of interest" description="Disordered" evidence="4">
    <location>
        <begin position="124"/>
        <end position="148"/>
    </location>
</feature>